<dbReference type="Proteomes" id="UP001321760">
    <property type="component" value="Unassembled WGS sequence"/>
</dbReference>
<dbReference type="EMBL" id="MU865998">
    <property type="protein sequence ID" value="KAK4443171.1"/>
    <property type="molecule type" value="Genomic_DNA"/>
</dbReference>
<accession>A0AAV9G3J8</accession>
<dbReference type="AlphaFoldDB" id="A0AAV9G3J8"/>
<reference evidence="2" key="1">
    <citation type="journal article" date="2023" name="Mol. Phylogenet. Evol.">
        <title>Genome-scale phylogeny and comparative genomics of the fungal order Sordariales.</title>
        <authorList>
            <person name="Hensen N."/>
            <person name="Bonometti L."/>
            <person name="Westerberg I."/>
            <person name="Brannstrom I.O."/>
            <person name="Guillou S."/>
            <person name="Cros-Aarteil S."/>
            <person name="Calhoun S."/>
            <person name="Haridas S."/>
            <person name="Kuo A."/>
            <person name="Mondo S."/>
            <person name="Pangilinan J."/>
            <person name="Riley R."/>
            <person name="LaButti K."/>
            <person name="Andreopoulos B."/>
            <person name="Lipzen A."/>
            <person name="Chen C."/>
            <person name="Yan M."/>
            <person name="Daum C."/>
            <person name="Ng V."/>
            <person name="Clum A."/>
            <person name="Steindorff A."/>
            <person name="Ohm R.A."/>
            <person name="Martin F."/>
            <person name="Silar P."/>
            <person name="Natvig D.O."/>
            <person name="Lalanne C."/>
            <person name="Gautier V."/>
            <person name="Ament-Velasquez S.L."/>
            <person name="Kruys A."/>
            <person name="Hutchinson M.I."/>
            <person name="Powell A.J."/>
            <person name="Barry K."/>
            <person name="Miller A.N."/>
            <person name="Grigoriev I.V."/>
            <person name="Debuchy R."/>
            <person name="Gladieux P."/>
            <person name="Hiltunen Thoren M."/>
            <person name="Johannesson H."/>
        </authorList>
    </citation>
    <scope>NUCLEOTIDE SEQUENCE</scope>
    <source>
        <strain evidence="2">PSN243</strain>
    </source>
</reference>
<evidence type="ECO:0000259" key="1">
    <source>
        <dbReference type="Pfam" id="PF06985"/>
    </source>
</evidence>
<feature type="domain" description="Heterokaryon incompatibility" evidence="1">
    <location>
        <begin position="206"/>
        <end position="361"/>
    </location>
</feature>
<organism evidence="2 3">
    <name type="scientific">Podospora aff. communis PSN243</name>
    <dbReference type="NCBI Taxonomy" id="3040156"/>
    <lineage>
        <taxon>Eukaryota</taxon>
        <taxon>Fungi</taxon>
        <taxon>Dikarya</taxon>
        <taxon>Ascomycota</taxon>
        <taxon>Pezizomycotina</taxon>
        <taxon>Sordariomycetes</taxon>
        <taxon>Sordariomycetidae</taxon>
        <taxon>Sordariales</taxon>
        <taxon>Podosporaceae</taxon>
        <taxon>Podospora</taxon>
    </lineage>
</organism>
<dbReference type="Pfam" id="PF06985">
    <property type="entry name" value="HET"/>
    <property type="match status" value="1"/>
</dbReference>
<evidence type="ECO:0000313" key="2">
    <source>
        <dbReference type="EMBL" id="KAK4443171.1"/>
    </source>
</evidence>
<dbReference type="PANTHER" id="PTHR33112">
    <property type="entry name" value="DOMAIN PROTEIN, PUTATIVE-RELATED"/>
    <property type="match status" value="1"/>
</dbReference>
<evidence type="ECO:0000313" key="3">
    <source>
        <dbReference type="Proteomes" id="UP001321760"/>
    </source>
</evidence>
<dbReference type="PANTHER" id="PTHR33112:SF10">
    <property type="entry name" value="TOL"/>
    <property type="match status" value="1"/>
</dbReference>
<sequence length="699" mass="78602">MDLCFACERFNIYRLCRSPGGWGTYQLKLAREGAQGGCPFCRLLLDGVLENVPAEDRNNLDGEHLRIFLQATRSQTLSSDVAQQQTKGLQIDGLRAYVASAGYKMDGEKPLKGSDATFRLCAEKGSYAATTGAIAGRSLGRDPKSPSFLQGLQEWLATCLQHPRCCQTLSGVEKLDPYDAVLPTRCIDVTGERLVLEDTSNMKGSYLTLSHRWTAEAESSQTTRLNFQGRQEAGFDIGGLPQTFQDAIWLARQLDIPYVWIDSICIIQGDGSTDWTAEAGKMAGYYQSSLFTVAAARPDGLFPNPAPPFGRRLARVPFYDRSKDGTQRGYFYVYPTRPLNTDYDADVRGGILLRRGWVFQEWLLSRRLVTFAPTGVYFDCQSELPKNSLGDRMAIPKDRSQHGFLIKPLVHLDRQERLEDTWLDIVEAFSALELTYPQKDRLFALSGIATEFSAALGSAKQAFDPFVCGFWLRDLYRGLLWQGRRRDSRHSRMDSWIPSWSWASLLGPVSFSFTKRPQTITVACKIDTFTTRSGAVYPNPILLEREPTSDIASHYPITAEYTGLYIECNMCLVSVWDLFTDKHAASLPVPVPEGPLRKIALGNDRDPCGWASFDDANFQDQRSFWDGQETFALHVLTSKAKNGWLEQGLLWGWEPLYMVIFVRRVEDDTYRRIGMGGLWGSAAKRKFSSSSLRSTIQLV</sequence>
<proteinExistence type="predicted"/>
<name>A0AAV9G3J8_9PEZI</name>
<keyword evidence="3" id="KW-1185">Reference proteome</keyword>
<protein>
    <recommendedName>
        <fullName evidence="1">Heterokaryon incompatibility domain-containing protein</fullName>
    </recommendedName>
</protein>
<comment type="caution">
    <text evidence="2">The sequence shown here is derived from an EMBL/GenBank/DDBJ whole genome shotgun (WGS) entry which is preliminary data.</text>
</comment>
<gene>
    <name evidence="2" type="ORF">QBC34DRAFT_213351</name>
</gene>
<dbReference type="InterPro" id="IPR010730">
    <property type="entry name" value="HET"/>
</dbReference>
<reference evidence="2" key="2">
    <citation type="submission" date="2023-05" db="EMBL/GenBank/DDBJ databases">
        <authorList>
            <consortium name="Lawrence Berkeley National Laboratory"/>
            <person name="Steindorff A."/>
            <person name="Hensen N."/>
            <person name="Bonometti L."/>
            <person name="Westerberg I."/>
            <person name="Brannstrom I.O."/>
            <person name="Guillou S."/>
            <person name="Cros-Aarteil S."/>
            <person name="Calhoun S."/>
            <person name="Haridas S."/>
            <person name="Kuo A."/>
            <person name="Mondo S."/>
            <person name="Pangilinan J."/>
            <person name="Riley R."/>
            <person name="Labutti K."/>
            <person name="Andreopoulos B."/>
            <person name="Lipzen A."/>
            <person name="Chen C."/>
            <person name="Yanf M."/>
            <person name="Daum C."/>
            <person name="Ng V."/>
            <person name="Clum A."/>
            <person name="Ohm R."/>
            <person name="Martin F."/>
            <person name="Silar P."/>
            <person name="Natvig D."/>
            <person name="Lalanne C."/>
            <person name="Gautier V."/>
            <person name="Ament-Velasquez S.L."/>
            <person name="Kruys A."/>
            <person name="Hutchinson M.I."/>
            <person name="Powell A.J."/>
            <person name="Barry K."/>
            <person name="Miller A.N."/>
            <person name="Grigoriev I.V."/>
            <person name="Debuchy R."/>
            <person name="Gladieux P."/>
            <person name="Thoren M.H."/>
            <person name="Johannesson H."/>
        </authorList>
    </citation>
    <scope>NUCLEOTIDE SEQUENCE</scope>
    <source>
        <strain evidence="2">PSN243</strain>
    </source>
</reference>